<proteinExistence type="predicted"/>
<dbReference type="InterPro" id="IPR008628">
    <property type="entry name" value="GPP34-like"/>
</dbReference>
<evidence type="ECO:0008006" key="7">
    <source>
        <dbReference type="Google" id="ProtNLM"/>
    </source>
</evidence>
<comment type="subcellular location">
    <subcellularLocation>
        <location evidence="1">Golgi apparatus membrane</location>
        <topology evidence="1">Peripheral membrane protein</topology>
        <orientation evidence="1">Cytoplasmic side</orientation>
    </subcellularLocation>
</comment>
<evidence type="ECO:0000256" key="2">
    <source>
        <dbReference type="ARBA" id="ARBA00023034"/>
    </source>
</evidence>
<evidence type="ECO:0000313" key="5">
    <source>
        <dbReference type="EMBL" id="MBA8949033.1"/>
    </source>
</evidence>
<dbReference type="PANTHER" id="PTHR12704:SF2">
    <property type="entry name" value="GOLGI PHOSPHOPROTEIN 3 HOMOLOG SAURON"/>
    <property type="match status" value="1"/>
</dbReference>
<dbReference type="Gene3D" id="1.10.3630.10">
    <property type="entry name" value="yeast vps74-n-term truncation variant domain like"/>
    <property type="match status" value="1"/>
</dbReference>
<keyword evidence="2" id="KW-0333">Golgi apparatus</keyword>
<keyword evidence="4" id="KW-0472">Membrane</keyword>
<dbReference type="InterPro" id="IPR038261">
    <property type="entry name" value="GPP34-like_sf"/>
</dbReference>
<evidence type="ECO:0000313" key="6">
    <source>
        <dbReference type="Proteomes" id="UP000572680"/>
    </source>
</evidence>
<dbReference type="RefSeq" id="WP_182841551.1">
    <property type="nucleotide sequence ID" value="NZ_BAAALP010000008.1"/>
</dbReference>
<name>A0A7W3QJK5_ACTNM</name>
<evidence type="ECO:0000256" key="3">
    <source>
        <dbReference type="ARBA" id="ARBA00023121"/>
    </source>
</evidence>
<evidence type="ECO:0000256" key="1">
    <source>
        <dbReference type="ARBA" id="ARBA00004255"/>
    </source>
</evidence>
<accession>A0A7W3QJK5</accession>
<evidence type="ECO:0000256" key="4">
    <source>
        <dbReference type="ARBA" id="ARBA00023136"/>
    </source>
</evidence>
<keyword evidence="6" id="KW-1185">Reference proteome</keyword>
<reference evidence="5 6" key="1">
    <citation type="submission" date="2020-08" db="EMBL/GenBank/DDBJ databases">
        <title>Genomic Encyclopedia of Type Strains, Phase IV (KMG-IV): sequencing the most valuable type-strain genomes for metagenomic binning, comparative biology and taxonomic classification.</title>
        <authorList>
            <person name="Goeker M."/>
        </authorList>
    </citation>
    <scope>NUCLEOTIDE SEQUENCE [LARGE SCALE GENOMIC DNA]</scope>
    <source>
        <strain evidence="5 6">DSM 44197</strain>
    </source>
</reference>
<organism evidence="5 6">
    <name type="scientific">Actinomadura namibiensis</name>
    <dbReference type="NCBI Taxonomy" id="182080"/>
    <lineage>
        <taxon>Bacteria</taxon>
        <taxon>Bacillati</taxon>
        <taxon>Actinomycetota</taxon>
        <taxon>Actinomycetes</taxon>
        <taxon>Streptosporangiales</taxon>
        <taxon>Thermomonosporaceae</taxon>
        <taxon>Actinomadura</taxon>
    </lineage>
</organism>
<sequence>MALTLAEEFLLLALRDDTGKPMVDGTRLKAALAGAAIVELALDGALRLTGPDEPGRKPGRLAATGGPVAHERFAGLVELVDGRKPKDAVSRAAGFNSWRGDRGRDLRDALLADLAEAGALREEQGKVLGLFPSKAWKPADPGVEAEVLERVRAAVVTGADPDPRTAALVALVHTVGLLPKLFPENDRKELKRRGKEISERDWGGQAVQKAIQEIQGAVLVAVTVAASAAASGG</sequence>
<dbReference type="EMBL" id="JACJIA010000001">
    <property type="protein sequence ID" value="MBA8949033.1"/>
    <property type="molecule type" value="Genomic_DNA"/>
</dbReference>
<dbReference type="AlphaFoldDB" id="A0A7W3QJK5"/>
<dbReference type="GO" id="GO:0012505">
    <property type="term" value="C:endomembrane system"/>
    <property type="evidence" value="ECO:0007669"/>
    <property type="project" value="UniProtKB-ARBA"/>
</dbReference>
<dbReference type="PANTHER" id="PTHR12704">
    <property type="entry name" value="TRANS-GOLGI PROTEIN GMX33"/>
    <property type="match status" value="1"/>
</dbReference>
<comment type="caution">
    <text evidence="5">The sequence shown here is derived from an EMBL/GenBank/DDBJ whole genome shotgun (WGS) entry which is preliminary data.</text>
</comment>
<gene>
    <name evidence="5" type="ORF">HNR61_000631</name>
</gene>
<keyword evidence="3" id="KW-0446">Lipid-binding</keyword>
<protein>
    <recommendedName>
        <fullName evidence="7">GPP34 family phosphoprotein</fullName>
    </recommendedName>
</protein>
<dbReference type="GO" id="GO:0070273">
    <property type="term" value="F:phosphatidylinositol-4-phosphate binding"/>
    <property type="evidence" value="ECO:0007669"/>
    <property type="project" value="InterPro"/>
</dbReference>
<dbReference type="GO" id="GO:0005737">
    <property type="term" value="C:cytoplasm"/>
    <property type="evidence" value="ECO:0007669"/>
    <property type="project" value="UniProtKB-ARBA"/>
</dbReference>
<dbReference type="Pfam" id="PF05719">
    <property type="entry name" value="GPP34"/>
    <property type="match status" value="1"/>
</dbReference>
<dbReference type="Proteomes" id="UP000572680">
    <property type="component" value="Unassembled WGS sequence"/>
</dbReference>